<dbReference type="InterPro" id="IPR045423">
    <property type="entry name" value="DUF6510"/>
</dbReference>
<gene>
    <name evidence="2" type="ORF">ACFO3M_22080</name>
</gene>
<evidence type="ECO:0000313" key="3">
    <source>
        <dbReference type="Proteomes" id="UP001596025"/>
    </source>
</evidence>
<accession>A0ABV9LSE0</accession>
<dbReference type="EMBL" id="JBHSGR010000037">
    <property type="protein sequence ID" value="MFC4696105.1"/>
    <property type="molecule type" value="Genomic_DNA"/>
</dbReference>
<sequence length="111" mass="11256">MDLSEHLPDGTGGAPSGVDERRLDGNAAAGVLAEVLTAEATAAVSTCTYCGGRAPLGAHLVYADAPALVLRCPTCMQVVLRCGSDASGTRLEMSGIRLLWWSPQPAGGTGS</sequence>
<evidence type="ECO:0000313" key="2">
    <source>
        <dbReference type="EMBL" id="MFC4696105.1"/>
    </source>
</evidence>
<dbReference type="Pfam" id="PF20120">
    <property type="entry name" value="DUF6510"/>
    <property type="match status" value="1"/>
</dbReference>
<comment type="caution">
    <text evidence="2">The sequence shown here is derived from an EMBL/GenBank/DDBJ whole genome shotgun (WGS) entry which is preliminary data.</text>
</comment>
<reference evidence="3" key="1">
    <citation type="journal article" date="2019" name="Int. J. Syst. Evol. Microbiol.">
        <title>The Global Catalogue of Microorganisms (GCM) 10K type strain sequencing project: providing services to taxonomists for standard genome sequencing and annotation.</title>
        <authorList>
            <consortium name="The Broad Institute Genomics Platform"/>
            <consortium name="The Broad Institute Genome Sequencing Center for Infectious Disease"/>
            <person name="Wu L."/>
            <person name="Ma J."/>
        </authorList>
    </citation>
    <scope>NUCLEOTIDE SEQUENCE [LARGE SCALE GENOMIC DNA]</scope>
    <source>
        <strain evidence="3">CCUG 62763</strain>
    </source>
</reference>
<organism evidence="2 3">
    <name type="scientific">Geodermatophilus arenarius</name>
    <dbReference type="NCBI Taxonomy" id="1137990"/>
    <lineage>
        <taxon>Bacteria</taxon>
        <taxon>Bacillati</taxon>
        <taxon>Actinomycetota</taxon>
        <taxon>Actinomycetes</taxon>
        <taxon>Geodermatophilales</taxon>
        <taxon>Geodermatophilaceae</taxon>
        <taxon>Geodermatophilus</taxon>
    </lineage>
</organism>
<keyword evidence="3" id="KW-1185">Reference proteome</keyword>
<protein>
    <submittedName>
        <fullName evidence="2">DUF6510 family protein</fullName>
    </submittedName>
</protein>
<dbReference type="RefSeq" id="WP_387994180.1">
    <property type="nucleotide sequence ID" value="NZ_JBHSGR010000037.1"/>
</dbReference>
<proteinExistence type="predicted"/>
<name>A0ABV9LSE0_9ACTN</name>
<feature type="region of interest" description="Disordered" evidence="1">
    <location>
        <begin position="1"/>
        <end position="20"/>
    </location>
</feature>
<evidence type="ECO:0000256" key="1">
    <source>
        <dbReference type="SAM" id="MobiDB-lite"/>
    </source>
</evidence>
<dbReference type="Proteomes" id="UP001596025">
    <property type="component" value="Unassembled WGS sequence"/>
</dbReference>